<dbReference type="Pfam" id="PF02913">
    <property type="entry name" value="FAD-oxidase_C"/>
    <property type="match status" value="1"/>
</dbReference>
<organism evidence="13 14">
    <name type="scientific">Steinernema hermaphroditum</name>
    <dbReference type="NCBI Taxonomy" id="289476"/>
    <lineage>
        <taxon>Eukaryota</taxon>
        <taxon>Metazoa</taxon>
        <taxon>Ecdysozoa</taxon>
        <taxon>Nematoda</taxon>
        <taxon>Chromadorea</taxon>
        <taxon>Rhabditida</taxon>
        <taxon>Tylenchina</taxon>
        <taxon>Panagrolaimomorpha</taxon>
        <taxon>Strongyloidoidea</taxon>
        <taxon>Steinernematidae</taxon>
        <taxon>Steinernema</taxon>
    </lineage>
</organism>
<keyword evidence="5" id="KW-0560">Oxidoreductase</keyword>
<dbReference type="Gene3D" id="3.30.70.2740">
    <property type="match status" value="1"/>
</dbReference>
<dbReference type="InterPro" id="IPR016164">
    <property type="entry name" value="FAD-linked_Oxase-like_C"/>
</dbReference>
<proteinExistence type="inferred from homology"/>
<dbReference type="FunFam" id="3.30.70.2740:FF:000002">
    <property type="entry name" value="D-2-hydroxyglutarate dehydrogenase mitochondrial"/>
    <property type="match status" value="1"/>
</dbReference>
<name>A0AA39LEI8_9BILA</name>
<dbReference type="InterPro" id="IPR016171">
    <property type="entry name" value="Vanillyl_alc_oxidase_C-sub2"/>
</dbReference>
<dbReference type="GO" id="GO:0005739">
    <property type="term" value="C:mitochondrion"/>
    <property type="evidence" value="ECO:0007669"/>
    <property type="project" value="TreeGrafter"/>
</dbReference>
<gene>
    <name evidence="13" type="ORF">QR680_000933</name>
</gene>
<dbReference type="EMBL" id="JAUCMV010000005">
    <property type="protein sequence ID" value="KAK0394786.1"/>
    <property type="molecule type" value="Genomic_DNA"/>
</dbReference>
<dbReference type="SUPFAM" id="SSF55103">
    <property type="entry name" value="FAD-linked oxidases, C-terminal domain"/>
    <property type="match status" value="1"/>
</dbReference>
<dbReference type="InterPro" id="IPR016167">
    <property type="entry name" value="FAD-bd_PCMH_sub1"/>
</dbReference>
<evidence type="ECO:0000256" key="4">
    <source>
        <dbReference type="ARBA" id="ARBA00022827"/>
    </source>
</evidence>
<dbReference type="InterPro" id="IPR016169">
    <property type="entry name" value="FAD-bd_PCMH_sub2"/>
</dbReference>
<evidence type="ECO:0000256" key="1">
    <source>
        <dbReference type="ARBA" id="ARBA00001974"/>
    </source>
</evidence>
<evidence type="ECO:0000313" key="13">
    <source>
        <dbReference type="EMBL" id="KAK0394786.1"/>
    </source>
</evidence>
<dbReference type="FunFam" id="3.30.43.10:FF:000011">
    <property type="entry name" value="D-lactate dehydrogenase (Cytochrome)"/>
    <property type="match status" value="1"/>
</dbReference>
<evidence type="ECO:0000256" key="10">
    <source>
        <dbReference type="SAM" id="MobiDB-lite"/>
    </source>
</evidence>
<dbReference type="InterPro" id="IPR004113">
    <property type="entry name" value="FAD-bd_oxidored_4_C"/>
</dbReference>
<evidence type="ECO:0000256" key="3">
    <source>
        <dbReference type="ARBA" id="ARBA00022630"/>
    </source>
</evidence>
<dbReference type="GO" id="GO:0071949">
    <property type="term" value="F:FAD binding"/>
    <property type="evidence" value="ECO:0007669"/>
    <property type="project" value="InterPro"/>
</dbReference>
<protein>
    <recommendedName>
        <fullName evidence="7">D-2-hydroxyglutarate dehydrogenase, mitochondrial</fullName>
        <ecNumber evidence="6">1.1.99.39</ecNumber>
    </recommendedName>
</protein>
<feature type="domain" description="FAD-binding PCMH-type" evidence="12">
    <location>
        <begin position="578"/>
        <end position="759"/>
    </location>
</feature>
<keyword evidence="14" id="KW-1185">Reference proteome</keyword>
<sequence>MRCVFGILFLAVLIQSKLHGYHRVKRGVDAETIELICARRPDLPYCQASNDRRRFPDVTSIAGKSPIAFGKSTGNDAKFEIPGIGTLGLGQVNTDIAKFIPDGATGTANGGRFDLDGHKLEYMDSESATGSVKGKRGRLHIAGIGTFDVSKQAERGTGLSQIFEQFMPFQSSDDNIGRQFEATPDPLSQQNFPEFRGNSPIGPTASPLVYNLIPSQSTSFPSSQASTSAPKLISTLNEKDSSKKVVLHGAKTLSEEEDFPPKKKNSDEGFIEQESSVPSSARPLPLNPVQVQRSVSLRDLGLSKEEISKICAKFTVQAAKHCYGTQIEKEYIDRCRGYMADCADYISDRKPLGAIANAFSSSVGVTYYNWGVNGIPYYAINEEGGISNGHNGKADFGSWGGGYSENVGVRDFWTQTGEFGGNWYEGTYGHKTGWRVPIAQQFGVEGGQGSQVYIPVKEGDLGKPLGFSRGFFVGPYVGTAEKVGVDWLNGAVSQSQGISMPIVGFTARVRLSLVALMKINNLCSTVSRRFFASSVVPKRAPYAVLSNRDVTFFENTVGKGNVRTEELEDYNIDWMKWYKGQSKCVVSPSSSEEVSAILKHCYDNKLAVVPQSGNTGMVGGSVAVYDEVVLSLKRLNRHYEFNSVTGILQCDAGFILEELDERLRTEGFMMPLDLGAKGSCLVGGNIATCAGGIRLLRYGNLHANVLGLRVVLPDEQGSVVNFGSQLQKDNTGLHMHHMFIGSEGQLGVITRASILCPPAPTSVISAMIGVQSFSGCCAILRDARRFLGEILSSFEVMDAATMYCLEENEQLHNVLSSTPRFNLLIETSGSDKDHDEEKVQRFLEYVMENEMAVDGVLAANKQESAFMWKLRETAPLAITKDGYVYKFDVSLPLEHFYELTEVVRERCGNKVHRVVTYGHMGDGNSHLNITAKQASEEVDKLLYPFIFDWVVAHGGSISAEHGVGQMKRDYVSLGKSKRIGELTRAMKPIFDPRGILSPYKMVV</sequence>
<evidence type="ECO:0000256" key="8">
    <source>
        <dbReference type="ARBA" id="ARBA00045410"/>
    </source>
</evidence>
<dbReference type="SUPFAM" id="SSF56176">
    <property type="entry name" value="FAD-binding/transporter-associated domain-like"/>
    <property type="match status" value="1"/>
</dbReference>
<evidence type="ECO:0000256" key="5">
    <source>
        <dbReference type="ARBA" id="ARBA00023002"/>
    </source>
</evidence>
<feature type="region of interest" description="Disordered" evidence="10">
    <location>
        <begin position="251"/>
        <end position="285"/>
    </location>
</feature>
<evidence type="ECO:0000256" key="2">
    <source>
        <dbReference type="ARBA" id="ARBA00008000"/>
    </source>
</evidence>
<dbReference type="InterPro" id="IPR036318">
    <property type="entry name" value="FAD-bd_PCMH-like_sf"/>
</dbReference>
<evidence type="ECO:0000256" key="11">
    <source>
        <dbReference type="SAM" id="SignalP"/>
    </source>
</evidence>
<dbReference type="Gene3D" id="1.10.45.10">
    <property type="entry name" value="Vanillyl-alcohol Oxidase, Chain A, domain 4"/>
    <property type="match status" value="1"/>
</dbReference>
<comment type="caution">
    <text evidence="13">The sequence shown here is derived from an EMBL/GenBank/DDBJ whole genome shotgun (WGS) entry which is preliminary data.</text>
</comment>
<dbReference type="FunFam" id="3.30.465.10:FF:000001">
    <property type="entry name" value="D-2-hydroxyglutarate dehydrogenase, mitochondrial"/>
    <property type="match status" value="1"/>
</dbReference>
<dbReference type="InterPro" id="IPR006094">
    <property type="entry name" value="Oxid_FAD_bind_N"/>
</dbReference>
<keyword evidence="11" id="KW-0732">Signal</keyword>
<dbReference type="PANTHER" id="PTHR43716:SF1">
    <property type="entry name" value="D-2-HYDROXYGLUTARATE DEHYDROGENASE, MITOCHONDRIAL"/>
    <property type="match status" value="1"/>
</dbReference>
<evidence type="ECO:0000256" key="7">
    <source>
        <dbReference type="ARBA" id="ARBA00039639"/>
    </source>
</evidence>
<comment type="catalytic activity">
    <reaction evidence="9">
        <text>(R)-malate + A = oxaloacetate + AH2</text>
        <dbReference type="Rhea" id="RHEA:67460"/>
        <dbReference type="ChEBI" id="CHEBI:13193"/>
        <dbReference type="ChEBI" id="CHEBI:15588"/>
        <dbReference type="ChEBI" id="CHEBI:16452"/>
        <dbReference type="ChEBI" id="CHEBI:17499"/>
    </reaction>
    <physiologicalReaction direction="left-to-right" evidence="9">
        <dbReference type="Rhea" id="RHEA:67461"/>
    </physiologicalReaction>
</comment>
<dbReference type="AlphaFoldDB" id="A0AA39LEI8"/>
<dbReference type="Gene3D" id="3.30.43.10">
    <property type="entry name" value="Uridine Diphospho-n-acetylenolpyruvylglucosamine Reductase, domain 2"/>
    <property type="match status" value="1"/>
</dbReference>
<dbReference type="Gene3D" id="3.30.465.10">
    <property type="match status" value="1"/>
</dbReference>
<comment type="function">
    <text evidence="8">Catalyzes the oxidation of D-2-hydroxyglutarate (D-2-HG) to alpha-ketoglutarate. Also catalyzes the oxidation of other D-2-hydroxyacids, such as D-malate (D-MAL) and D-lactate (D-LAC). Exhibits high activities towards D-2-HG and D-MAL but a very weak activity towards D-LAC.</text>
</comment>
<dbReference type="Proteomes" id="UP001175271">
    <property type="component" value="Unassembled WGS sequence"/>
</dbReference>
<dbReference type="GO" id="GO:0051990">
    <property type="term" value="F:(R)-2-hydroxyglutarate dehydrogenase activity"/>
    <property type="evidence" value="ECO:0007669"/>
    <property type="project" value="UniProtKB-EC"/>
</dbReference>
<dbReference type="PANTHER" id="PTHR43716">
    <property type="entry name" value="D-2-HYDROXYGLUTARATE DEHYDROGENASE, MITOCHONDRIAL"/>
    <property type="match status" value="1"/>
</dbReference>
<keyword evidence="4" id="KW-0274">FAD</keyword>
<evidence type="ECO:0000256" key="6">
    <source>
        <dbReference type="ARBA" id="ARBA00039003"/>
    </source>
</evidence>
<feature type="chain" id="PRO_5041349197" description="D-2-hydroxyglutarate dehydrogenase, mitochondrial" evidence="11">
    <location>
        <begin position="21"/>
        <end position="1003"/>
    </location>
</feature>
<reference evidence="13" key="1">
    <citation type="submission" date="2023-06" db="EMBL/GenBank/DDBJ databases">
        <title>Genomic analysis of the entomopathogenic nematode Steinernema hermaphroditum.</title>
        <authorList>
            <person name="Schwarz E.M."/>
            <person name="Heppert J.K."/>
            <person name="Baniya A."/>
            <person name="Schwartz H.T."/>
            <person name="Tan C.-H."/>
            <person name="Antoshechkin I."/>
            <person name="Sternberg P.W."/>
            <person name="Goodrich-Blair H."/>
            <person name="Dillman A.R."/>
        </authorList>
    </citation>
    <scope>NUCLEOTIDE SEQUENCE</scope>
    <source>
        <strain evidence="13">PS9179</strain>
        <tissue evidence="13">Whole animal</tissue>
    </source>
</reference>
<dbReference type="InterPro" id="IPR051264">
    <property type="entry name" value="FAD-oxidored/transferase_4"/>
</dbReference>
<evidence type="ECO:0000259" key="12">
    <source>
        <dbReference type="PROSITE" id="PS51387"/>
    </source>
</evidence>
<dbReference type="FunFam" id="3.30.70.2190:FF:000001">
    <property type="entry name" value="D-2-hydroxyglutarate dehydrogenase mitochondrial"/>
    <property type="match status" value="1"/>
</dbReference>
<accession>A0AA39LEI8</accession>
<dbReference type="Pfam" id="PF01565">
    <property type="entry name" value="FAD_binding_4"/>
    <property type="match status" value="1"/>
</dbReference>
<comment type="cofactor">
    <cofactor evidence="1">
        <name>FAD</name>
        <dbReference type="ChEBI" id="CHEBI:57692"/>
    </cofactor>
</comment>
<dbReference type="InterPro" id="IPR016166">
    <property type="entry name" value="FAD-bd_PCMH"/>
</dbReference>
<comment type="similarity">
    <text evidence="2">Belongs to the FAD-binding oxidoreductase/transferase type 4 family.</text>
</comment>
<keyword evidence="3" id="KW-0285">Flavoprotein</keyword>
<dbReference type="EC" id="1.1.99.39" evidence="6"/>
<feature type="signal peptide" evidence="11">
    <location>
        <begin position="1"/>
        <end position="20"/>
    </location>
</feature>
<evidence type="ECO:0000313" key="14">
    <source>
        <dbReference type="Proteomes" id="UP001175271"/>
    </source>
</evidence>
<dbReference type="Gene3D" id="3.30.70.2190">
    <property type="match status" value="1"/>
</dbReference>
<evidence type="ECO:0000256" key="9">
    <source>
        <dbReference type="ARBA" id="ARBA00049267"/>
    </source>
</evidence>
<dbReference type="PROSITE" id="PS51387">
    <property type="entry name" value="FAD_PCMH"/>
    <property type="match status" value="1"/>
</dbReference>